<accession>A0A853F7R6</accession>
<protein>
    <submittedName>
        <fullName evidence="1">Uncharacterized protein</fullName>
    </submittedName>
</protein>
<name>A0A853F7R6_9GAMM</name>
<evidence type="ECO:0000313" key="1">
    <source>
        <dbReference type="EMBL" id="NYT28559.1"/>
    </source>
</evidence>
<evidence type="ECO:0000313" key="2">
    <source>
        <dbReference type="Proteomes" id="UP000568751"/>
    </source>
</evidence>
<gene>
    <name evidence="1" type="ORF">H0A76_12295</name>
</gene>
<proteinExistence type="predicted"/>
<dbReference type="EMBL" id="JACCHT010000003">
    <property type="protein sequence ID" value="NYT28559.1"/>
    <property type="molecule type" value="Genomic_DNA"/>
</dbReference>
<comment type="caution">
    <text evidence="1">The sequence shown here is derived from an EMBL/GenBank/DDBJ whole genome shotgun (WGS) entry which is preliminary data.</text>
</comment>
<sequence length="79" mass="8970">MITELKAKEKELGLTKSDYEAIGLYAIKKQKGGIARLVNMGYTTEFLVNHELSVDQLAMYTFMSENLESLSLKPKRITQ</sequence>
<dbReference type="AlphaFoldDB" id="A0A853F7R6"/>
<dbReference type="Proteomes" id="UP000568751">
    <property type="component" value="Unassembled WGS sequence"/>
</dbReference>
<organism evidence="1 2">
    <name type="scientific">Candidatus Thiodubiliella endoseptemdiera</name>
    <dbReference type="NCBI Taxonomy" id="2738886"/>
    <lineage>
        <taxon>Bacteria</taxon>
        <taxon>Pseudomonadati</taxon>
        <taxon>Pseudomonadota</taxon>
        <taxon>Gammaproteobacteria</taxon>
        <taxon>Candidatus Pseudothioglobaceae</taxon>
        <taxon>Candidatus Thiodubiliella</taxon>
    </lineage>
</organism>
<reference evidence="1 2" key="1">
    <citation type="submission" date="2020-05" db="EMBL/GenBank/DDBJ databases">
        <title>Horizontal transmission and recombination maintain forever young bacterial symbiont genomes.</title>
        <authorList>
            <person name="Russell S.L."/>
            <person name="Pepper-Tunick E."/>
            <person name="Svedberg J."/>
            <person name="Byrne A."/>
            <person name="Ruelas Castillo J."/>
            <person name="Vollmers C."/>
            <person name="Beinart R.A."/>
            <person name="Corbett-Detig R."/>
        </authorList>
    </citation>
    <scope>NUCLEOTIDE SEQUENCE [LARGE SCALE GENOMIC DNA]</scope>
    <source>
        <strain evidence="1">455</strain>
    </source>
</reference>